<dbReference type="Gene3D" id="3.20.20.80">
    <property type="entry name" value="Glycosidases"/>
    <property type="match status" value="1"/>
</dbReference>
<evidence type="ECO:0000313" key="10">
    <source>
        <dbReference type="Proteomes" id="UP000011864"/>
    </source>
</evidence>
<dbReference type="SUPFAM" id="SSF51445">
    <property type="entry name" value="(Trans)glycosidases"/>
    <property type="match status" value="1"/>
</dbReference>
<dbReference type="CDD" id="cd10315">
    <property type="entry name" value="CBM41_pullulanase"/>
    <property type="match status" value="1"/>
</dbReference>
<dbReference type="GO" id="GO:0005975">
    <property type="term" value="P:carbohydrate metabolic process"/>
    <property type="evidence" value="ECO:0007669"/>
    <property type="project" value="InterPro"/>
</dbReference>
<proteinExistence type="inferred from homology"/>
<feature type="domain" description="Glycoside hydrolase family 13 N-terminal" evidence="6">
    <location>
        <begin position="354"/>
        <end position="440"/>
    </location>
</feature>
<dbReference type="CDD" id="cd02860">
    <property type="entry name" value="E_set_Pullulanase"/>
    <property type="match status" value="1"/>
</dbReference>
<name>K7A6F2_9ALTE</name>
<organism evidence="9 10">
    <name type="scientific">Paraglaciecola psychrophila 170</name>
    <dbReference type="NCBI Taxonomy" id="1129794"/>
    <lineage>
        <taxon>Bacteria</taxon>
        <taxon>Pseudomonadati</taxon>
        <taxon>Pseudomonadota</taxon>
        <taxon>Gammaproteobacteria</taxon>
        <taxon>Alteromonadales</taxon>
        <taxon>Alteromonadaceae</taxon>
        <taxon>Paraglaciecola</taxon>
    </lineage>
</organism>
<dbReference type="PROSITE" id="PS51257">
    <property type="entry name" value="PROKAR_LIPOPROTEIN"/>
    <property type="match status" value="1"/>
</dbReference>
<dbReference type="InterPro" id="IPR004193">
    <property type="entry name" value="Glyco_hydro_13_N"/>
</dbReference>
<accession>K7A6F2</accession>
<dbReference type="RefSeq" id="WP_007638314.1">
    <property type="nucleotide sequence ID" value="NC_020514.1"/>
</dbReference>
<dbReference type="HOGENOM" id="CLU_004744_5_0_6"/>
<dbReference type="SUPFAM" id="SSF51011">
    <property type="entry name" value="Glycosyl hydrolase domain"/>
    <property type="match status" value="1"/>
</dbReference>
<dbReference type="PANTHER" id="PTHR43002">
    <property type="entry name" value="GLYCOGEN DEBRANCHING ENZYME"/>
    <property type="match status" value="1"/>
</dbReference>
<keyword evidence="10" id="KW-1185">Reference proteome</keyword>
<dbReference type="InterPro" id="IPR013784">
    <property type="entry name" value="Carb-bd-like_fold"/>
</dbReference>
<dbReference type="OrthoDB" id="3236218at2"/>
<dbReference type="EMBL" id="CP003837">
    <property type="protein sequence ID" value="AGH44347.1"/>
    <property type="molecule type" value="Genomic_DNA"/>
</dbReference>
<reference evidence="9 10" key="1">
    <citation type="journal article" date="2013" name="Genome Announc.">
        <title>Complete Genome Sequence of Glaciecola psychrophila Strain 170T.</title>
        <authorList>
            <person name="Yin J."/>
            <person name="Chen J."/>
            <person name="Liu G."/>
            <person name="Yu Y."/>
            <person name="Song L."/>
            <person name="Wang X."/>
            <person name="Qu X."/>
        </authorList>
    </citation>
    <scope>NUCLEOTIDE SEQUENCE [LARGE SCALE GENOMIC DNA]</scope>
    <source>
        <strain evidence="9 10">170</strain>
    </source>
</reference>
<dbReference type="Gene3D" id="2.60.40.1110">
    <property type="match status" value="1"/>
</dbReference>
<feature type="chain" id="PRO_5003898926" description="Pullulanase" evidence="5">
    <location>
        <begin position="23"/>
        <end position="1444"/>
    </location>
</feature>
<dbReference type="Pfam" id="PF02922">
    <property type="entry name" value="CBM_48"/>
    <property type="match status" value="1"/>
</dbReference>
<dbReference type="CDD" id="cd02861">
    <property type="entry name" value="E_set_pullulanase_like"/>
    <property type="match status" value="3"/>
</dbReference>
<dbReference type="Pfam" id="PF11852">
    <property type="entry name" value="Pullul_strch_C"/>
    <property type="match status" value="1"/>
</dbReference>
<evidence type="ECO:0000259" key="7">
    <source>
        <dbReference type="Pfam" id="PF11852"/>
    </source>
</evidence>
<dbReference type="GO" id="GO:0004553">
    <property type="term" value="F:hydrolase activity, hydrolyzing O-glycosyl compounds"/>
    <property type="evidence" value="ECO:0007669"/>
    <property type="project" value="InterPro"/>
</dbReference>
<dbReference type="InterPro" id="IPR013780">
    <property type="entry name" value="Glyco_hydro_b"/>
</dbReference>
<comment type="similarity">
    <text evidence="1">Belongs to the glycosyl hydrolase 13 family.</text>
</comment>
<dbReference type="InterPro" id="IPR013783">
    <property type="entry name" value="Ig-like_fold"/>
</dbReference>
<keyword evidence="2 5" id="KW-0732">Signal</keyword>
<sequence length="1444" mass="156303">MFKPSKAVGLLLLMFSALFLVACGGTDIESGSSELLTCDVPNVPNSASTTCVAPPPFLCDAPTVPNETNDGCVVGADPSAPDPVAKPQENQAVLYFNRAAVGADNSSNDPSYEGYRLHTWSNDTCNAYADSDTDWANSRVHNGVDPNYGAYWILDLKPNYASTEGACGNFIIHIGTEAAGKEMGGGDFMMPLSQDDIDFTRMNFTFSGVASVFEFPITSLGEQPVKIEGQAAHWLDANTLVWDIDPAILGSVKLHYSAAADLKVDLETGLSGTVVPLEQIELTAEQQAIAPHLASLPAFQGTWTPEDAKQVVKTQAVLAAYNAEDKLSSATGIQLANGLDQLYTTGESDADEAQLGPIYNEDGTITAALWAPTAQDIKLKLFNTDKTLATTYDMIFDDVTGIWSYTGGSELDRTLYRFEVTVYHAKAQGLQVLNVTDPYSVSLSTNSRFSQFVNLNDDDLKPEGWDSHTIPTINNFEDAVIYEGHIRDFSVRDASTTVANRGKYMAFTEADSAPVRHLKTLADKGLTHFHMLPANDIASIEEDSSKIVDMSSTLDDLCKLNKDAEICDDTSISSSTVLGELFASYDPISEAGKAQALAQAMRGIDQFNWGYDPYHFNVPEGSYSSDPEGVTRIKEMRAMNQALHTMGLRVALDVVYNHTNASELNGKSVLDKVVPGYYHRYATDTGAIVRETCCDDTEPRNAMMQKLMQDSLVLWTTQYKFDSFRFDIMSQATKTTMVDLFDTIKMYDADNYFYGEGWIKEDRGYEQATQANMSGTEIGTFNDRIREAVRQGYIFSKEPSDAALSAQDRVKMSLAGTLADFVLEDFNGVASTTSSIGGYATDPADIINYVSKHDNETLWDKFNYVLPTDLTLAQRVRAQNVAATIPLMAQGIPFFQLGGDLLRSKSMDRNTYDSGDWFSYVDFTKESNNWNVGLPLAEDNQSKWAEIGLFMNSPERAATMTEIEFASEVFNEMLSIRSSSSLFRLTTGADIIERIGFHNIGKRQIQGLIVMSIDDGLSGDADMPRADIDPMLDAVVVIVNSSYEEQSHTVPTAAGFELHMTQASSIDPTVRGAYFTAGSEEGTFTVPALTTAVFVKPQMGAQGVGLSAYATSGAPDVVPFGSTTVFVRGGINDWGESNPMTYAGNGVYESVITVAPGEYEFKVASSDWSTVDFGAGNQIVELGTDKELNRGGANLMLNLTQEATLKFSLDASDTQAPIINVDFEEPFFGTTVFVRGGINGWGEDDPMEYAVGGRYTATIDVTAGSYEFKVASSDWSTVDYGSADSDTMTVVGVTKDVAVSGNNLAITFDVDGSYTFLFDASDLSAPTVSVFNAQMFGDTTVFIRGGMNAWGETDALIYDGNGAYSAELAIDAGSYEFKVASSDWSTVNLGGSGENTAISVDVPKSIVAQGNNLAIDIPASSIYKFTVVGPDPSAPIVTVSEVTP</sequence>
<feature type="domain" description="Alpha-1,6-glucosidases pullulanase-type C-terminal" evidence="7">
    <location>
        <begin position="926"/>
        <end position="1096"/>
    </location>
</feature>
<protein>
    <recommendedName>
        <fullName evidence="11">Pullulanase</fullName>
    </recommendedName>
</protein>
<evidence type="ECO:0000256" key="2">
    <source>
        <dbReference type="ARBA" id="ARBA00022729"/>
    </source>
</evidence>
<dbReference type="GO" id="GO:0030246">
    <property type="term" value="F:carbohydrate binding"/>
    <property type="evidence" value="ECO:0007669"/>
    <property type="project" value="InterPro"/>
</dbReference>
<feature type="signal peptide" evidence="5">
    <location>
        <begin position="1"/>
        <end position="22"/>
    </location>
</feature>
<dbReference type="InterPro" id="IPR005323">
    <property type="entry name" value="CBM41_pullulanase"/>
</dbReference>
<dbReference type="Gene3D" id="2.60.40.10">
    <property type="entry name" value="Immunoglobulins"/>
    <property type="match status" value="4"/>
</dbReference>
<keyword evidence="4" id="KW-0326">Glycosidase</keyword>
<dbReference type="Proteomes" id="UP000011864">
    <property type="component" value="Chromosome"/>
</dbReference>
<keyword evidence="3" id="KW-0378">Hydrolase</keyword>
<evidence type="ECO:0000256" key="1">
    <source>
        <dbReference type="ARBA" id="ARBA00008061"/>
    </source>
</evidence>
<dbReference type="SUPFAM" id="SSF49452">
    <property type="entry name" value="Starch-binding domain-like"/>
    <property type="match status" value="1"/>
</dbReference>
<evidence type="ECO:0000256" key="4">
    <source>
        <dbReference type="ARBA" id="ARBA00023295"/>
    </source>
</evidence>
<evidence type="ECO:0000259" key="8">
    <source>
        <dbReference type="Pfam" id="PF17967"/>
    </source>
</evidence>
<evidence type="ECO:0000256" key="3">
    <source>
        <dbReference type="ARBA" id="ARBA00022801"/>
    </source>
</evidence>
<gene>
    <name evidence="9" type="ORF">C427_2238</name>
</gene>
<dbReference type="Pfam" id="PF17967">
    <property type="entry name" value="Pullulanase_N2"/>
    <property type="match status" value="1"/>
</dbReference>
<dbReference type="eggNOG" id="COG1523">
    <property type="taxonomic scope" value="Bacteria"/>
</dbReference>
<evidence type="ECO:0000313" key="9">
    <source>
        <dbReference type="EMBL" id="AGH44347.1"/>
    </source>
</evidence>
<evidence type="ECO:0008006" key="11">
    <source>
        <dbReference type="Google" id="ProtNLM"/>
    </source>
</evidence>
<dbReference type="STRING" id="1129794.C427_2238"/>
<dbReference type="CDD" id="cd11341">
    <property type="entry name" value="AmyAc_Pullulanase_LD-like"/>
    <property type="match status" value="1"/>
</dbReference>
<dbReference type="InterPro" id="IPR017853">
    <property type="entry name" value="GH"/>
</dbReference>
<evidence type="ECO:0000256" key="5">
    <source>
        <dbReference type="SAM" id="SignalP"/>
    </source>
</evidence>
<dbReference type="InterPro" id="IPR040671">
    <property type="entry name" value="Pullulanase_N2"/>
</dbReference>
<dbReference type="InterPro" id="IPR014756">
    <property type="entry name" value="Ig_E-set"/>
</dbReference>
<dbReference type="KEGG" id="gps:C427_2238"/>
<feature type="domain" description="Pullulanase N2" evidence="8">
    <location>
        <begin position="230"/>
        <end position="340"/>
    </location>
</feature>
<dbReference type="SUPFAM" id="SSF81296">
    <property type="entry name" value="E set domains"/>
    <property type="match status" value="3"/>
</dbReference>
<dbReference type="Gene3D" id="2.60.40.1130">
    <property type="entry name" value="Rab geranylgeranyltransferase alpha-subunit, insert domain"/>
    <property type="match status" value="1"/>
</dbReference>
<dbReference type="InterPro" id="IPR024561">
    <property type="entry name" value="Pullul_strch_C"/>
</dbReference>
<dbReference type="Gene3D" id="2.60.40.1180">
    <property type="entry name" value="Golgi alpha-mannosidase II"/>
    <property type="match status" value="1"/>
</dbReference>
<dbReference type="PATRIC" id="fig|1129794.4.peg.2215"/>
<evidence type="ECO:0000259" key="6">
    <source>
        <dbReference type="Pfam" id="PF02922"/>
    </source>
</evidence>